<dbReference type="AlphaFoldDB" id="A0A6A4ILH3"/>
<feature type="region of interest" description="Disordered" evidence="1">
    <location>
        <begin position="24"/>
        <end position="130"/>
    </location>
</feature>
<keyword evidence="3" id="KW-1185">Reference proteome</keyword>
<evidence type="ECO:0000313" key="3">
    <source>
        <dbReference type="Proteomes" id="UP000799118"/>
    </source>
</evidence>
<feature type="compositionally biased region" description="Basic and acidic residues" evidence="1">
    <location>
        <begin position="59"/>
        <end position="75"/>
    </location>
</feature>
<feature type="region of interest" description="Disordered" evidence="1">
    <location>
        <begin position="496"/>
        <end position="520"/>
    </location>
</feature>
<feature type="compositionally biased region" description="Pro residues" evidence="1">
    <location>
        <begin position="511"/>
        <end position="520"/>
    </location>
</feature>
<sequence length="520" mass="57177">MSSNKSHGRKHAFTRTQLLKHLALLNTMPSPLPPSLPPSPPASRSASPVPVPSLNSGKRKSEAGLDTDRLKRPRTDSSASAHRLQYSAPAHYLPRSELAEDGEVAEEPSLISHPRATPIHPSDSPVTSFVPIRRPKRGQANVQLIPTLHDRYHLAGRKLKYSGDARFWSTYPPTHKEYRPIANAPPPNSMYHIHGGIIAKLELMEALVMFVYCTWCKEYGPLPKCNPETWLTMDAFIRWCKTKWTPEEGSSDAEKAFYGLIYMFNAFIHARIVAHSQRKAHTDLDRVTEATRQAVNAAVSDAGAHGSSLLGSKSQSTPPMLPSPASIGATSSANSTPTNRDGTPVASDTRSTSSSSPPVGPPIPPRLLPPQYRIGVPPPHVTAAANTISASLSLNQLGSMNEVAYSLDLSITEMQNAQTHLNFSSIARHFPRTFARMVHSTLKSSEEHEVDFDDDDGELFWPGQSVTGEGLGWLCYMGEAMVREFGKQFEYKGLKGVVPKPDQQHHDPRLRPPPTRDGQR</sequence>
<feature type="compositionally biased region" description="Pro residues" evidence="1">
    <location>
        <begin position="30"/>
        <end position="41"/>
    </location>
</feature>
<feature type="compositionally biased region" description="Polar residues" evidence="1">
    <location>
        <begin position="328"/>
        <end position="341"/>
    </location>
</feature>
<protein>
    <submittedName>
        <fullName evidence="2">Uncharacterized protein</fullName>
    </submittedName>
</protein>
<proteinExistence type="predicted"/>
<feature type="compositionally biased region" description="Low complexity" evidence="1">
    <location>
        <begin position="344"/>
        <end position="357"/>
    </location>
</feature>
<dbReference type="Proteomes" id="UP000799118">
    <property type="component" value="Unassembled WGS sequence"/>
</dbReference>
<gene>
    <name evidence="2" type="ORF">BT96DRAFT_8416</name>
</gene>
<dbReference type="OrthoDB" id="3238644at2759"/>
<organism evidence="2 3">
    <name type="scientific">Gymnopus androsaceus JB14</name>
    <dbReference type="NCBI Taxonomy" id="1447944"/>
    <lineage>
        <taxon>Eukaryota</taxon>
        <taxon>Fungi</taxon>
        <taxon>Dikarya</taxon>
        <taxon>Basidiomycota</taxon>
        <taxon>Agaricomycotina</taxon>
        <taxon>Agaricomycetes</taxon>
        <taxon>Agaricomycetidae</taxon>
        <taxon>Agaricales</taxon>
        <taxon>Marasmiineae</taxon>
        <taxon>Omphalotaceae</taxon>
        <taxon>Gymnopus</taxon>
    </lineage>
</organism>
<reference evidence="2" key="1">
    <citation type="journal article" date="2019" name="Environ. Microbiol.">
        <title>Fungal ecological strategies reflected in gene transcription - a case study of two litter decomposers.</title>
        <authorList>
            <person name="Barbi F."/>
            <person name="Kohler A."/>
            <person name="Barry K."/>
            <person name="Baskaran P."/>
            <person name="Daum C."/>
            <person name="Fauchery L."/>
            <person name="Ihrmark K."/>
            <person name="Kuo A."/>
            <person name="LaButti K."/>
            <person name="Lipzen A."/>
            <person name="Morin E."/>
            <person name="Grigoriev I.V."/>
            <person name="Henrissat B."/>
            <person name="Lindahl B."/>
            <person name="Martin F."/>
        </authorList>
    </citation>
    <scope>NUCLEOTIDE SEQUENCE</scope>
    <source>
        <strain evidence="2">JB14</strain>
    </source>
</reference>
<accession>A0A6A4ILH3</accession>
<feature type="compositionally biased region" description="Pro residues" evidence="1">
    <location>
        <begin position="358"/>
        <end position="368"/>
    </location>
</feature>
<name>A0A6A4ILH3_9AGAR</name>
<feature type="region of interest" description="Disordered" evidence="1">
    <location>
        <begin position="304"/>
        <end position="373"/>
    </location>
</feature>
<evidence type="ECO:0000256" key="1">
    <source>
        <dbReference type="SAM" id="MobiDB-lite"/>
    </source>
</evidence>
<evidence type="ECO:0000313" key="2">
    <source>
        <dbReference type="EMBL" id="KAE9411336.1"/>
    </source>
</evidence>
<feature type="compositionally biased region" description="Polar residues" evidence="1">
    <location>
        <begin position="309"/>
        <end position="318"/>
    </location>
</feature>
<dbReference type="EMBL" id="ML769383">
    <property type="protein sequence ID" value="KAE9411336.1"/>
    <property type="molecule type" value="Genomic_DNA"/>
</dbReference>